<name>A0A3E0DEW4_9BACT</name>
<dbReference type="Gene3D" id="3.20.20.140">
    <property type="entry name" value="Metal-dependent hydrolases"/>
    <property type="match status" value="1"/>
</dbReference>
<dbReference type="EMBL" id="QUNF01000028">
    <property type="protein sequence ID" value="REG81239.1"/>
    <property type="molecule type" value="Genomic_DNA"/>
</dbReference>
<dbReference type="SUPFAM" id="SSF51556">
    <property type="entry name" value="Metallo-dependent hydrolases"/>
    <property type="match status" value="1"/>
</dbReference>
<sequence>MIKSLLAFFLLIQISYSSGFSQTYLISNVNIVTMENDQVLANQSILVDDGKILKITPMTEHVDFAGNLVIDGNGYYVYPGLAEFHSHIPIAQNGDTQLQEETMWLYLANGVLRVRGMIGHESHLTLRDKVQSGEIDGPRLFLSGPSFSGGSVSSPTQAAQMVRDEKAAGFDHLKLHPGLSMDEFMMISKTAKELEIPFGGHVSLDVGLEASLKNGYKSIEHMDGFIEAMISDYSRVLDPSLAGPFTMLLVGEADPSRLPALVDLTLETKAWIAPTLTLFDRYFGSKPAEEYRNIPEMKYMSAQQVQSWINAKTPYEEKGILTAENVQPYLDFRNNLFMTLHEAGVPVLMSSDSPQVFNVPGFSIHHEIELMSKAGMSNYEILKSGTVNTAKYFDQEGEWGVVKTGASADFVLVENNPLKNLTTLKNPFMVVMKGEVYDRDELQKQLDRIEANHKRE</sequence>
<dbReference type="Gene3D" id="2.30.40.10">
    <property type="entry name" value="Urease, subunit C, domain 1"/>
    <property type="match status" value="1"/>
</dbReference>
<organism evidence="2 3">
    <name type="scientific">Algoriphagus antarcticus</name>
    <dbReference type="NCBI Taxonomy" id="238540"/>
    <lineage>
        <taxon>Bacteria</taxon>
        <taxon>Pseudomonadati</taxon>
        <taxon>Bacteroidota</taxon>
        <taxon>Cytophagia</taxon>
        <taxon>Cytophagales</taxon>
        <taxon>Cyclobacteriaceae</taxon>
        <taxon>Algoriphagus</taxon>
    </lineage>
</organism>
<gene>
    <name evidence="2" type="ORF">C8N25_12829</name>
</gene>
<dbReference type="InterPro" id="IPR011059">
    <property type="entry name" value="Metal-dep_hydrolase_composite"/>
</dbReference>
<dbReference type="InterPro" id="IPR006680">
    <property type="entry name" value="Amidohydro-rel"/>
</dbReference>
<comment type="caution">
    <text evidence="2">The sequence shown here is derived from an EMBL/GenBank/DDBJ whole genome shotgun (WGS) entry which is preliminary data.</text>
</comment>
<keyword evidence="3" id="KW-1185">Reference proteome</keyword>
<dbReference type="InterPro" id="IPR051781">
    <property type="entry name" value="Metallo-dep_Hydrolase"/>
</dbReference>
<protein>
    <submittedName>
        <fullName evidence="2">Imidazolonepropionase-like amidohydrolase</fullName>
    </submittedName>
</protein>
<accession>A0A3E0DEW4</accession>
<dbReference type="GO" id="GO:0016810">
    <property type="term" value="F:hydrolase activity, acting on carbon-nitrogen (but not peptide) bonds"/>
    <property type="evidence" value="ECO:0007669"/>
    <property type="project" value="InterPro"/>
</dbReference>
<reference evidence="2 3" key="1">
    <citation type="submission" date="2018-08" db="EMBL/GenBank/DDBJ databases">
        <title>Genomic Encyclopedia of Archaeal and Bacterial Type Strains, Phase II (KMG-II): from individual species to whole genera.</title>
        <authorList>
            <person name="Goeker M."/>
        </authorList>
    </citation>
    <scope>NUCLEOTIDE SEQUENCE [LARGE SCALE GENOMIC DNA]</scope>
    <source>
        <strain evidence="2 3">DSM 15986</strain>
    </source>
</reference>
<dbReference type="InterPro" id="IPR032466">
    <property type="entry name" value="Metal_Hydrolase"/>
</dbReference>
<evidence type="ECO:0000313" key="3">
    <source>
        <dbReference type="Proteomes" id="UP000256405"/>
    </source>
</evidence>
<proteinExistence type="predicted"/>
<dbReference type="AlphaFoldDB" id="A0A3E0DEW4"/>
<feature type="domain" description="Amidohydrolase-related" evidence="1">
    <location>
        <begin position="77"/>
        <end position="432"/>
    </location>
</feature>
<dbReference type="Proteomes" id="UP000256405">
    <property type="component" value="Unassembled WGS sequence"/>
</dbReference>
<evidence type="ECO:0000259" key="1">
    <source>
        <dbReference type="Pfam" id="PF01979"/>
    </source>
</evidence>
<dbReference type="SUPFAM" id="SSF51338">
    <property type="entry name" value="Composite domain of metallo-dependent hydrolases"/>
    <property type="match status" value="1"/>
</dbReference>
<dbReference type="PANTHER" id="PTHR43135">
    <property type="entry name" value="ALPHA-D-RIBOSE 1-METHYLPHOSPHONATE 5-TRIPHOSPHATE DIPHOSPHATASE"/>
    <property type="match status" value="1"/>
</dbReference>
<evidence type="ECO:0000313" key="2">
    <source>
        <dbReference type="EMBL" id="REG81239.1"/>
    </source>
</evidence>
<dbReference type="PANTHER" id="PTHR43135:SF3">
    <property type="entry name" value="ALPHA-D-RIBOSE 1-METHYLPHOSPHONATE 5-TRIPHOSPHATE DIPHOSPHATASE"/>
    <property type="match status" value="1"/>
</dbReference>
<dbReference type="RefSeq" id="WP_086541939.1">
    <property type="nucleotide sequence ID" value="NZ_MSSW01000037.1"/>
</dbReference>
<dbReference type="Pfam" id="PF01979">
    <property type="entry name" value="Amidohydro_1"/>
    <property type="match status" value="1"/>
</dbReference>
<dbReference type="OrthoDB" id="9797498at2"/>
<keyword evidence="2" id="KW-0378">Hydrolase</keyword>